<evidence type="ECO:0000256" key="9">
    <source>
        <dbReference type="SAM" id="MobiDB-lite"/>
    </source>
</evidence>
<feature type="region of interest" description="Disordered" evidence="9">
    <location>
        <begin position="1"/>
        <end position="23"/>
    </location>
</feature>
<dbReference type="InterPro" id="IPR001356">
    <property type="entry name" value="HD"/>
</dbReference>
<evidence type="ECO:0000256" key="4">
    <source>
        <dbReference type="ARBA" id="ARBA00023155"/>
    </source>
</evidence>
<dbReference type="CDD" id="cd00086">
    <property type="entry name" value="homeodomain"/>
    <property type="match status" value="1"/>
</dbReference>
<dbReference type="Pfam" id="PF00046">
    <property type="entry name" value="Homeodomain"/>
    <property type="match status" value="1"/>
</dbReference>
<evidence type="ECO:0000256" key="7">
    <source>
        <dbReference type="PROSITE-ProRule" id="PRU00108"/>
    </source>
</evidence>
<dbReference type="SUPFAM" id="SSF46689">
    <property type="entry name" value="Homeodomain-like"/>
    <property type="match status" value="1"/>
</dbReference>
<dbReference type="Proteomes" id="UP000095287">
    <property type="component" value="Unplaced"/>
</dbReference>
<feature type="DNA-binding region" description="Homeobox" evidence="7">
    <location>
        <begin position="144"/>
        <end position="203"/>
    </location>
</feature>
<feature type="compositionally biased region" description="Low complexity" evidence="9">
    <location>
        <begin position="93"/>
        <end position="106"/>
    </location>
</feature>
<dbReference type="AlphaFoldDB" id="A0A1I7ZAS0"/>
<feature type="domain" description="Homeobox" evidence="10">
    <location>
        <begin position="142"/>
        <end position="202"/>
    </location>
</feature>
<dbReference type="GO" id="GO:0048598">
    <property type="term" value="P:embryonic morphogenesis"/>
    <property type="evidence" value="ECO:0007669"/>
    <property type="project" value="TreeGrafter"/>
</dbReference>
<protein>
    <submittedName>
        <fullName evidence="12">Homeobox domain-containing protein</fullName>
    </submittedName>
</protein>
<dbReference type="InterPro" id="IPR017970">
    <property type="entry name" value="Homeobox_CS"/>
</dbReference>
<keyword evidence="4 7" id="KW-0371">Homeobox</keyword>
<dbReference type="PANTHER" id="PTHR24338">
    <property type="entry name" value="HOMEOBOX PROTEIN MSX"/>
    <property type="match status" value="1"/>
</dbReference>
<evidence type="ECO:0000256" key="3">
    <source>
        <dbReference type="ARBA" id="ARBA00023125"/>
    </source>
</evidence>
<evidence type="ECO:0000256" key="2">
    <source>
        <dbReference type="ARBA" id="ARBA00022473"/>
    </source>
</evidence>
<keyword evidence="11" id="KW-1185">Reference proteome</keyword>
<accession>A0A1I7ZAS0</accession>
<dbReference type="PRINTS" id="PR00024">
    <property type="entry name" value="HOMEOBOX"/>
</dbReference>
<keyword evidence="5 7" id="KW-0539">Nucleus</keyword>
<dbReference type="InterPro" id="IPR009057">
    <property type="entry name" value="Homeodomain-like_sf"/>
</dbReference>
<organism evidence="11 12">
    <name type="scientific">Steinernema glaseri</name>
    <dbReference type="NCBI Taxonomy" id="37863"/>
    <lineage>
        <taxon>Eukaryota</taxon>
        <taxon>Metazoa</taxon>
        <taxon>Ecdysozoa</taxon>
        <taxon>Nematoda</taxon>
        <taxon>Chromadorea</taxon>
        <taxon>Rhabditida</taxon>
        <taxon>Tylenchina</taxon>
        <taxon>Panagrolaimomorpha</taxon>
        <taxon>Strongyloidoidea</taxon>
        <taxon>Steinernematidae</taxon>
        <taxon>Steinernema</taxon>
    </lineage>
</organism>
<feature type="compositionally biased region" description="Polar residues" evidence="9">
    <location>
        <begin position="1"/>
        <end position="12"/>
    </location>
</feature>
<dbReference type="GO" id="GO:0005634">
    <property type="term" value="C:nucleus"/>
    <property type="evidence" value="ECO:0007669"/>
    <property type="project" value="UniProtKB-SubCell"/>
</dbReference>
<dbReference type="InterPro" id="IPR050674">
    <property type="entry name" value="Msh_Homeobox_Regulators"/>
</dbReference>
<dbReference type="SMART" id="SM00389">
    <property type="entry name" value="HOX"/>
    <property type="match status" value="1"/>
</dbReference>
<dbReference type="GO" id="GO:0000981">
    <property type="term" value="F:DNA-binding transcription factor activity, RNA polymerase II-specific"/>
    <property type="evidence" value="ECO:0007669"/>
    <property type="project" value="InterPro"/>
</dbReference>
<dbReference type="PROSITE" id="PS00027">
    <property type="entry name" value="HOMEOBOX_1"/>
    <property type="match status" value="1"/>
</dbReference>
<dbReference type="InterPro" id="IPR020479">
    <property type="entry name" value="HD_metazoa"/>
</dbReference>
<dbReference type="PROSITE" id="PS50071">
    <property type="entry name" value="HOMEOBOX_2"/>
    <property type="match status" value="1"/>
</dbReference>
<evidence type="ECO:0000256" key="5">
    <source>
        <dbReference type="ARBA" id="ARBA00023242"/>
    </source>
</evidence>
<dbReference type="Gene3D" id="1.10.10.60">
    <property type="entry name" value="Homeodomain-like"/>
    <property type="match status" value="1"/>
</dbReference>
<evidence type="ECO:0000256" key="8">
    <source>
        <dbReference type="RuleBase" id="RU000682"/>
    </source>
</evidence>
<reference evidence="12" key="1">
    <citation type="submission" date="2016-11" db="UniProtKB">
        <authorList>
            <consortium name="WormBaseParasite"/>
        </authorList>
    </citation>
    <scope>IDENTIFICATION</scope>
</reference>
<dbReference type="WBParaSite" id="L893_g24563.t1">
    <property type="protein sequence ID" value="L893_g24563.t1"/>
    <property type="gene ID" value="L893_g24563"/>
</dbReference>
<evidence type="ECO:0000313" key="12">
    <source>
        <dbReference type="WBParaSite" id="L893_g24563.t1"/>
    </source>
</evidence>
<dbReference type="GO" id="GO:0000977">
    <property type="term" value="F:RNA polymerase II transcription regulatory region sequence-specific DNA binding"/>
    <property type="evidence" value="ECO:0007669"/>
    <property type="project" value="TreeGrafter"/>
</dbReference>
<evidence type="ECO:0000259" key="10">
    <source>
        <dbReference type="PROSITE" id="PS50071"/>
    </source>
</evidence>
<keyword evidence="3 7" id="KW-0238">DNA-binding</keyword>
<evidence type="ECO:0000256" key="1">
    <source>
        <dbReference type="ARBA" id="ARBA00004123"/>
    </source>
</evidence>
<sequence>MSDSDVASSSKLEMSVTPPPPRAKKLSFLVDNLLSSANEILKPSAIHPSPLYVAPSPFMPSPTQLGLYPPAVDPTALYYALRAQFPPQNHNDSSLSESSSGSSPQSLPAHYNYVPPTSDRSCSSPESKLPAGLTKCLLRKHKNNRKPRTPFSTHQLLELEKKFIEKQYLSISERADFSRKLELTETQVKIWFQNRRAKRKRLEEAEVEKVKFAQANALAAAAVGMVDAKHFVPLGYPPQWG</sequence>
<proteinExistence type="inferred from homology"/>
<keyword evidence="2" id="KW-0217">Developmental protein</keyword>
<dbReference type="PANTHER" id="PTHR24338:SF0">
    <property type="entry name" value="MUSCLE SEGMENTATION HOMEOBOX"/>
    <property type="match status" value="1"/>
</dbReference>
<name>A0A1I7ZAS0_9BILA</name>
<evidence type="ECO:0000313" key="11">
    <source>
        <dbReference type="Proteomes" id="UP000095287"/>
    </source>
</evidence>
<feature type="region of interest" description="Disordered" evidence="9">
    <location>
        <begin position="88"/>
        <end position="126"/>
    </location>
</feature>
<comment type="subcellular location">
    <subcellularLocation>
        <location evidence="1 7 8">Nucleus</location>
    </subcellularLocation>
</comment>
<evidence type="ECO:0000256" key="6">
    <source>
        <dbReference type="ARBA" id="ARBA00038425"/>
    </source>
</evidence>
<comment type="similarity">
    <text evidence="6">Belongs to the Msh homeobox family.</text>
</comment>